<gene>
    <name evidence="13" type="ORF">K0B96_05805</name>
</gene>
<feature type="region of interest" description="Disordered" evidence="10">
    <location>
        <begin position="865"/>
        <end position="893"/>
    </location>
</feature>
<evidence type="ECO:0000256" key="6">
    <source>
        <dbReference type="ARBA" id="ARBA00023125"/>
    </source>
</evidence>
<evidence type="ECO:0000256" key="3">
    <source>
        <dbReference type="ARBA" id="ARBA00022801"/>
    </source>
</evidence>
<comment type="similarity">
    <text evidence="9">Belongs to the Lhr helicase family. Lhr-Core subfamily.</text>
</comment>
<dbReference type="Gene3D" id="3.40.50.300">
    <property type="entry name" value="P-loop containing nucleotide triphosphate hydrolases"/>
    <property type="match status" value="2"/>
</dbReference>
<evidence type="ECO:0000259" key="11">
    <source>
        <dbReference type="PROSITE" id="PS51192"/>
    </source>
</evidence>
<keyword evidence="8" id="KW-0413">Isomerase</keyword>
<sequence length="893" mass="98610">MFSRVAAPALTEAQLFAALHPQLAAWFRRRFTHFSSAQRHAVPEILAGNSLLLTSPTGSGKTLAAFLSVFDHLARSHDAGQLPDGIVAVYVSPLRALAYDIQKNLRQPLDELGWPWLRVAARTGDTTPAQRAQQRRTPPHILVTTPESLTLLLSQPAWIPALRSARFLLVDELHALAENKRGSLLMVAAERLEEIVSAPPSATADRPSPISAPPAHLVRIGLSATVAPLDTVAEFLVGPHRPCGIAEITQSRPARIEVFSPLRAQAYPPAGYTATRVLKELGALLLKKETTLIFTNTRSGAETIGLRLKQLLPEFSDLIEVHHASLDRAVRLEVEDRLKRGELRAVVCSTSLEMGIDIGSIDLVVMVSAPKGVSRALQRIGRSGHSMGRTSHGILVASNINDLAECAVTARMMERHELEPVKIHDDPLDVLAQTLVGLAVFESVTPDEAFALVRRSYPFRALPRPEFDRVVRYLEGGGASLERNYRDVFGKIRVDASGVLAPAHRHTARDFYQNIGTIVSEQMVQVQLGRRTLGSVEESFMKGLRPGDVFVLNGRTIRLVEMRLLTAKVAAADSALPTVPRWYANKMPLASGLAAEVTRLRTEVARRLASPVPDAAAAWLQSEYHLSTANAAALLAHFSLQADISVIPTADLFLVEVYRDRGLLHYFFHSLIGRSANDALSRIVAQRVQETRGGNALVTIDDYGFLLSLQAFQRFADACELRQLFRRDGAEDALRSALGQANLVKWQFRGAAQTGLMVPRRVRGAERGRRALQWSSEIIFDVLRRHEPDHPLLREAYAEATLRFLDLPRALAFLDHLASLPWDLRELDRVSPFSFGIYVSKIKETMTLEDPETTIERLYHEMYGQPPGRPPVATAAEKNQPPPNFLRPPLPAV</sequence>
<dbReference type="GO" id="GO:0004386">
    <property type="term" value="F:helicase activity"/>
    <property type="evidence" value="ECO:0007669"/>
    <property type="project" value="UniProtKB-KW"/>
</dbReference>
<dbReference type="InterPro" id="IPR017170">
    <property type="entry name" value="Lhr-like"/>
</dbReference>
<accession>A0A8F9TVZ8</accession>
<dbReference type="Pfam" id="PF00271">
    <property type="entry name" value="Helicase_C"/>
    <property type="match status" value="1"/>
</dbReference>
<dbReference type="AlphaFoldDB" id="A0A8F9TVZ8"/>
<keyword evidence="3" id="KW-0378">Hydrolase</keyword>
<dbReference type="RefSeq" id="WP_220164872.1">
    <property type="nucleotide sequence ID" value="NZ_CP080507.1"/>
</dbReference>
<organism evidence="13 14">
    <name type="scientific">Horticoccus luteus</name>
    <dbReference type="NCBI Taxonomy" id="2862869"/>
    <lineage>
        <taxon>Bacteria</taxon>
        <taxon>Pseudomonadati</taxon>
        <taxon>Verrucomicrobiota</taxon>
        <taxon>Opitutia</taxon>
        <taxon>Opitutales</taxon>
        <taxon>Opitutaceae</taxon>
        <taxon>Horticoccus</taxon>
    </lineage>
</organism>
<dbReference type="SUPFAM" id="SSF52540">
    <property type="entry name" value="P-loop containing nucleoside triphosphate hydrolases"/>
    <property type="match status" value="1"/>
</dbReference>
<dbReference type="PANTHER" id="PTHR47962:SF5">
    <property type="entry name" value="ATP-DEPENDENT HELICASE LHR-RELATED"/>
    <property type="match status" value="1"/>
</dbReference>
<evidence type="ECO:0000256" key="8">
    <source>
        <dbReference type="ARBA" id="ARBA00023235"/>
    </source>
</evidence>
<dbReference type="PIRSF" id="PIRSF037307">
    <property type="entry name" value="Lhr-like_helic_prd"/>
    <property type="match status" value="1"/>
</dbReference>
<evidence type="ECO:0000259" key="12">
    <source>
        <dbReference type="PROSITE" id="PS51194"/>
    </source>
</evidence>
<proteinExistence type="inferred from homology"/>
<dbReference type="Proteomes" id="UP000825051">
    <property type="component" value="Chromosome"/>
</dbReference>
<dbReference type="PANTHER" id="PTHR47962">
    <property type="entry name" value="ATP-DEPENDENT HELICASE LHR-RELATED-RELATED"/>
    <property type="match status" value="1"/>
</dbReference>
<dbReference type="Pfam" id="PF00270">
    <property type="entry name" value="DEAD"/>
    <property type="match status" value="1"/>
</dbReference>
<evidence type="ECO:0000256" key="4">
    <source>
        <dbReference type="ARBA" id="ARBA00022806"/>
    </source>
</evidence>
<keyword evidence="14" id="KW-1185">Reference proteome</keyword>
<dbReference type="GO" id="GO:0006281">
    <property type="term" value="P:DNA repair"/>
    <property type="evidence" value="ECO:0007669"/>
    <property type="project" value="UniProtKB-KW"/>
</dbReference>
<dbReference type="CDD" id="cd18796">
    <property type="entry name" value="SF2_C_LHR"/>
    <property type="match status" value="1"/>
</dbReference>
<dbReference type="EMBL" id="CP080507">
    <property type="protein sequence ID" value="QYM80131.1"/>
    <property type="molecule type" value="Genomic_DNA"/>
</dbReference>
<keyword evidence="5" id="KW-0067">ATP-binding</keyword>
<dbReference type="InterPro" id="IPR027417">
    <property type="entry name" value="P-loop_NTPase"/>
</dbReference>
<dbReference type="SMART" id="SM00487">
    <property type="entry name" value="DEXDc"/>
    <property type="match status" value="1"/>
</dbReference>
<evidence type="ECO:0000313" key="13">
    <source>
        <dbReference type="EMBL" id="QYM80131.1"/>
    </source>
</evidence>
<dbReference type="InterPro" id="IPR045628">
    <property type="entry name" value="Lhr_WH_dom"/>
</dbReference>
<dbReference type="InterPro" id="IPR001650">
    <property type="entry name" value="Helicase_C-like"/>
</dbReference>
<dbReference type="GO" id="GO:0003677">
    <property type="term" value="F:DNA binding"/>
    <property type="evidence" value="ECO:0007669"/>
    <property type="project" value="UniProtKB-KW"/>
</dbReference>
<dbReference type="InterPro" id="IPR011545">
    <property type="entry name" value="DEAD/DEAH_box_helicase_dom"/>
</dbReference>
<dbReference type="PROSITE" id="PS51194">
    <property type="entry name" value="HELICASE_CTER"/>
    <property type="match status" value="1"/>
</dbReference>
<evidence type="ECO:0000313" key="14">
    <source>
        <dbReference type="Proteomes" id="UP000825051"/>
    </source>
</evidence>
<dbReference type="GO" id="GO:0016887">
    <property type="term" value="F:ATP hydrolysis activity"/>
    <property type="evidence" value="ECO:0007669"/>
    <property type="project" value="TreeGrafter"/>
</dbReference>
<reference evidence="13" key="1">
    <citation type="submission" date="2021-08" db="EMBL/GenBank/DDBJ databases">
        <title>Genome of a novel bacterium of the phylum Verrucomicrobia, Oleiharenicola sp. KSB-15.</title>
        <authorList>
            <person name="Chung J.-H."/>
            <person name="Ahn J.-H."/>
            <person name="Yoon Y."/>
            <person name="Kim D.-Y."/>
            <person name="An S.-H."/>
            <person name="Park I."/>
            <person name="Yeon J."/>
        </authorList>
    </citation>
    <scope>NUCLEOTIDE SEQUENCE</scope>
    <source>
        <strain evidence="13">KSB-15</strain>
    </source>
</reference>
<evidence type="ECO:0000256" key="5">
    <source>
        <dbReference type="ARBA" id="ARBA00022840"/>
    </source>
</evidence>
<dbReference type="KEGG" id="ole:K0B96_05805"/>
<dbReference type="SMART" id="SM00490">
    <property type="entry name" value="HELICc"/>
    <property type="match status" value="1"/>
</dbReference>
<dbReference type="InterPro" id="IPR052511">
    <property type="entry name" value="ATP-dep_Helicase"/>
</dbReference>
<keyword evidence="4 13" id="KW-0347">Helicase</keyword>
<feature type="domain" description="Helicase ATP-binding" evidence="11">
    <location>
        <begin position="42"/>
        <end position="244"/>
    </location>
</feature>
<evidence type="ECO:0000256" key="2">
    <source>
        <dbReference type="ARBA" id="ARBA00022763"/>
    </source>
</evidence>
<dbReference type="GO" id="GO:0005524">
    <property type="term" value="F:ATP binding"/>
    <property type="evidence" value="ECO:0007669"/>
    <property type="project" value="UniProtKB-KW"/>
</dbReference>
<evidence type="ECO:0000256" key="1">
    <source>
        <dbReference type="ARBA" id="ARBA00022741"/>
    </source>
</evidence>
<name>A0A8F9TVZ8_9BACT</name>
<protein>
    <submittedName>
        <fullName evidence="13">DEAD/DEAH box helicase</fullName>
    </submittedName>
</protein>
<dbReference type="InterPro" id="IPR014001">
    <property type="entry name" value="Helicase_ATP-bd"/>
</dbReference>
<evidence type="ECO:0000256" key="10">
    <source>
        <dbReference type="SAM" id="MobiDB-lite"/>
    </source>
</evidence>
<dbReference type="Pfam" id="PF08494">
    <property type="entry name" value="DEAD_assoc"/>
    <property type="match status" value="1"/>
</dbReference>
<dbReference type="Pfam" id="PF19306">
    <property type="entry name" value="WHD_Lhr"/>
    <property type="match status" value="1"/>
</dbReference>
<evidence type="ECO:0000256" key="7">
    <source>
        <dbReference type="ARBA" id="ARBA00023204"/>
    </source>
</evidence>
<dbReference type="PROSITE" id="PS51192">
    <property type="entry name" value="HELICASE_ATP_BIND_1"/>
    <property type="match status" value="1"/>
</dbReference>
<keyword evidence="6" id="KW-0238">DNA-binding</keyword>
<keyword evidence="2" id="KW-0227">DNA damage</keyword>
<feature type="domain" description="Helicase C-terminal" evidence="12">
    <location>
        <begin position="277"/>
        <end position="429"/>
    </location>
</feature>
<keyword evidence="7" id="KW-0234">DNA repair</keyword>
<evidence type="ECO:0000256" key="9">
    <source>
        <dbReference type="ARBA" id="ARBA00093467"/>
    </source>
</evidence>
<dbReference type="InterPro" id="IPR013701">
    <property type="entry name" value="Lhr-like_DEAD/DEAH_assoc"/>
</dbReference>
<feature type="compositionally biased region" description="Pro residues" evidence="10">
    <location>
        <begin position="880"/>
        <end position="893"/>
    </location>
</feature>
<keyword evidence="1" id="KW-0547">Nucleotide-binding</keyword>